<organism evidence="1 2">
    <name type="scientific">Acidianus hospitalis (strain W1)</name>
    <dbReference type="NCBI Taxonomy" id="933801"/>
    <lineage>
        <taxon>Archaea</taxon>
        <taxon>Thermoproteota</taxon>
        <taxon>Thermoprotei</taxon>
        <taxon>Sulfolobales</taxon>
        <taxon>Sulfolobaceae</taxon>
        <taxon>Acidianus</taxon>
    </lineage>
</organism>
<reference key="2">
    <citation type="journal article" date="2011" name="Extremophiles">
        <title>Genomic analyses of Acidianus hospitalis W1 a host for studying crenarchaeal virus and plasmid life cycles.</title>
        <authorList>
            <person name="You X.Y."/>
            <person name="Liu C."/>
            <person name="Wang S.Y."/>
            <person name="Jiang C.Y."/>
            <person name="Shah S.A."/>
            <person name="Prangishvili D."/>
            <person name="Liu S.J."/>
            <person name="Garrett R.A."/>
        </authorList>
    </citation>
    <scope>NUCLEOTIDE SEQUENCE</scope>
    <source>
        <strain>W1</strain>
    </source>
</reference>
<dbReference type="STRING" id="933801.Ahos_0386"/>
<evidence type="ECO:0000313" key="1">
    <source>
        <dbReference type="EMBL" id="AEE93275.1"/>
    </source>
</evidence>
<name>F4B5R0_ACIHW</name>
<dbReference type="GeneID" id="10599826"/>
<gene>
    <name evidence="1" type="ordered locus">Ahos_0386</name>
</gene>
<dbReference type="OrthoDB" id="42872at2157"/>
<dbReference type="KEGG" id="aho:Ahos_0386"/>
<protein>
    <submittedName>
        <fullName evidence="1">Uncharacterized protein</fullName>
    </submittedName>
</protein>
<keyword evidence="2" id="KW-1185">Reference proteome</keyword>
<evidence type="ECO:0000313" key="2">
    <source>
        <dbReference type="Proteomes" id="UP000008458"/>
    </source>
</evidence>
<dbReference type="HOGENOM" id="CLU_2021374_0_0_2"/>
<accession>F4B5R0</accession>
<reference evidence="1 2" key="1">
    <citation type="journal article" date="2011" name="Extremophiles">
        <title>Genomic analysis of Acidianus hospitalis W1 a host for studying crenarchaeal virus and plasmid life cycles.</title>
        <authorList>
            <person name="You X.Y."/>
            <person name="Liu C."/>
            <person name="Wang S.Y."/>
            <person name="Jiang C.Y."/>
            <person name="Shah S.A."/>
            <person name="Prangishvili D."/>
            <person name="She Q."/>
            <person name="Liu S.J."/>
            <person name="Garrett R.A."/>
        </authorList>
    </citation>
    <scope>NUCLEOTIDE SEQUENCE [LARGE SCALE GENOMIC DNA]</scope>
    <source>
        <strain evidence="1 2">W1</strain>
    </source>
</reference>
<dbReference type="AlphaFoldDB" id="F4B5R0"/>
<dbReference type="RefSeq" id="WP_013775191.1">
    <property type="nucleotide sequence ID" value="NC_015518.1"/>
</dbReference>
<proteinExistence type="predicted"/>
<dbReference type="EMBL" id="CP002535">
    <property type="protein sequence ID" value="AEE93275.1"/>
    <property type="molecule type" value="Genomic_DNA"/>
</dbReference>
<sequence length="122" mass="14481">MHLIKLKTKIWHMLNEIEITYENVWNFLLNKKEVYILRASYIQPGKYICRHNTQEVECVIDQVIEANPMIMWQYLDKSGFSSLPEWMMSAAKVHMSHVRGGPFRKIMSLADKKYLLHVVLTK</sequence>
<dbReference type="Proteomes" id="UP000008458">
    <property type="component" value="Chromosome"/>
</dbReference>